<evidence type="ECO:0000313" key="6">
    <source>
        <dbReference type="EMBL" id="CAF0918552.1"/>
    </source>
</evidence>
<evidence type="ECO:0000256" key="3">
    <source>
        <dbReference type="ARBA" id="ARBA00022614"/>
    </source>
</evidence>
<accession>A0A8S2I0H0</accession>
<dbReference type="PROSITE" id="PS51450">
    <property type="entry name" value="LRR"/>
    <property type="match status" value="1"/>
</dbReference>
<dbReference type="SMART" id="SM00369">
    <property type="entry name" value="LRR_TYP"/>
    <property type="match status" value="3"/>
</dbReference>
<gene>
    <name evidence="6" type="ORF">OVA965_LOCUS10497</name>
    <name evidence="7" type="ORF">TMI583_LOCUS10495</name>
</gene>
<dbReference type="InterPro" id="IPR003591">
    <property type="entry name" value="Leu-rich_rpt_typical-subtyp"/>
</dbReference>
<name>A0A8S2I0H0_9BILA</name>
<dbReference type="InterPro" id="IPR001611">
    <property type="entry name" value="Leu-rich_rpt"/>
</dbReference>
<evidence type="ECO:0000256" key="5">
    <source>
        <dbReference type="SAM" id="MobiDB-lite"/>
    </source>
</evidence>
<evidence type="ECO:0008006" key="9">
    <source>
        <dbReference type="Google" id="ProtNLM"/>
    </source>
</evidence>
<reference evidence="7" key="1">
    <citation type="submission" date="2021-02" db="EMBL/GenBank/DDBJ databases">
        <authorList>
            <person name="Nowell W R."/>
        </authorList>
    </citation>
    <scope>NUCLEOTIDE SEQUENCE</scope>
</reference>
<organism evidence="7 8">
    <name type="scientific">Didymodactylos carnosus</name>
    <dbReference type="NCBI Taxonomy" id="1234261"/>
    <lineage>
        <taxon>Eukaryota</taxon>
        <taxon>Metazoa</taxon>
        <taxon>Spiralia</taxon>
        <taxon>Gnathifera</taxon>
        <taxon>Rotifera</taxon>
        <taxon>Eurotatoria</taxon>
        <taxon>Bdelloidea</taxon>
        <taxon>Philodinida</taxon>
        <taxon>Philodinidae</taxon>
        <taxon>Didymodactylos</taxon>
    </lineage>
</organism>
<dbReference type="InterPro" id="IPR032675">
    <property type="entry name" value="LRR_dom_sf"/>
</dbReference>
<evidence type="ECO:0000313" key="8">
    <source>
        <dbReference type="Proteomes" id="UP000682733"/>
    </source>
</evidence>
<proteinExistence type="predicted"/>
<dbReference type="Proteomes" id="UP000682733">
    <property type="component" value="Unassembled WGS sequence"/>
</dbReference>
<feature type="region of interest" description="Disordered" evidence="5">
    <location>
        <begin position="465"/>
        <end position="487"/>
    </location>
</feature>
<dbReference type="PANTHER" id="PTHR22710:SF2">
    <property type="entry name" value="X-RAY RADIATION RESISTANCE-ASSOCIATED PROTEIN 1"/>
    <property type="match status" value="1"/>
</dbReference>
<evidence type="ECO:0000256" key="2">
    <source>
        <dbReference type="ARBA" id="ARBA00022490"/>
    </source>
</evidence>
<evidence type="ECO:0000313" key="7">
    <source>
        <dbReference type="EMBL" id="CAF3696422.1"/>
    </source>
</evidence>
<evidence type="ECO:0000256" key="4">
    <source>
        <dbReference type="ARBA" id="ARBA00022737"/>
    </source>
</evidence>
<dbReference type="EMBL" id="CAJNOK010003892">
    <property type="protein sequence ID" value="CAF0918552.1"/>
    <property type="molecule type" value="Genomic_DNA"/>
</dbReference>
<dbReference type="SUPFAM" id="SSF52058">
    <property type="entry name" value="L domain-like"/>
    <property type="match status" value="1"/>
</dbReference>
<keyword evidence="4" id="KW-0677">Repeat</keyword>
<dbReference type="PANTHER" id="PTHR22710">
    <property type="entry name" value="X-RAY RADIATION RESISTANCE ASSOCIATED PROTEIN 1 XRRA1"/>
    <property type="match status" value="1"/>
</dbReference>
<dbReference type="GO" id="GO:0005634">
    <property type="term" value="C:nucleus"/>
    <property type="evidence" value="ECO:0007669"/>
    <property type="project" value="TreeGrafter"/>
</dbReference>
<dbReference type="Proteomes" id="UP000677228">
    <property type="component" value="Unassembled WGS sequence"/>
</dbReference>
<dbReference type="Gene3D" id="3.80.10.10">
    <property type="entry name" value="Ribonuclease Inhibitor"/>
    <property type="match status" value="2"/>
</dbReference>
<evidence type="ECO:0000256" key="1">
    <source>
        <dbReference type="ARBA" id="ARBA00004496"/>
    </source>
</evidence>
<keyword evidence="3" id="KW-0433">Leucine-rich repeat</keyword>
<dbReference type="GO" id="GO:0005737">
    <property type="term" value="C:cytoplasm"/>
    <property type="evidence" value="ECO:0007669"/>
    <property type="project" value="UniProtKB-SubCell"/>
</dbReference>
<comment type="caution">
    <text evidence="7">The sequence shown here is derived from an EMBL/GenBank/DDBJ whole genome shotgun (WGS) entry which is preliminary data.</text>
</comment>
<protein>
    <recommendedName>
        <fullName evidence="9">X-ray radiation resistance-associated protein 1</fullName>
    </recommendedName>
</protein>
<dbReference type="EMBL" id="CAJOBA010003895">
    <property type="protein sequence ID" value="CAF3696422.1"/>
    <property type="molecule type" value="Genomic_DNA"/>
</dbReference>
<keyword evidence="2" id="KW-0963">Cytoplasm</keyword>
<sequence>MATTSMLPFVKFDDGSFELPLNCFPVRNLLRNTSNPDYAWVVALRDTQTRRFAAILTTQSNLDNIHDETKKKKRPPKEKLVEHLLDGFYIMHHCAIEDPANVAILNISGRDLEEVKEEDFYLFDNVIKIDASENQLPFHGFKTFPNLSELTLAFNQIKNIKLNVGDYETLVELDVSYNNLTMHDFETLGILPKIRILRASGNDFSALPRRLAKPYVHTDTHGKKFVKERFPRLEELYLDDNKLVEDELFIYLACLKNLKRLHLQRNQIRTIPFLKVLQGRQIVQEFSKAAIKRKQLATQNSMTNIFQRRLSGTGDELMKSTIVEEDEATMNIPEEEELSIELPAFPELQYLDLSSNLIEEEDDVMAVASWPCLTEMLLTDNPLIRRNVGLPPLVESFLIDRLGIKVHRTEPPVTAGKQLYTKPVKRHRKVSSVIPKVPKVPVDVMLSGAVKQYIDYVKDEKQSEDFKEKLSALPAPQTPSGEQSSEDMFKSNTFQTEQTLTNNDECDGQKRFETFHSQFIPNERTQSSSEQHENIFMTQFDNEDLFIAQNDEKGVKTERLKSVENQLPVDERFKGYEIFLNIDNEEEIVVPKIYFFHAVRPSINFVLDVLGCVRQLKQILRNPLIVRDNVQMQKKQRAFVPKYTKHTLPPLKRNRPRVEEISQWLDNMRDRKTIIEQPLVEMLNADKKSQKVATTLVAEVQKHYESVRSASLRAVKTPGTILDDALHRLQRFDTNISSQSRSTRYRLTSA</sequence>
<dbReference type="AlphaFoldDB" id="A0A8S2I0H0"/>
<comment type="subcellular location">
    <subcellularLocation>
        <location evidence="1">Cytoplasm</location>
    </subcellularLocation>
</comment>